<name>A0A4Y2FNL8_ARAVE</name>
<feature type="compositionally biased region" description="Pro residues" evidence="1">
    <location>
        <begin position="173"/>
        <end position="182"/>
    </location>
</feature>
<dbReference type="OrthoDB" id="10550091at2759"/>
<keyword evidence="3" id="KW-0732">Signal</keyword>
<feature type="region of interest" description="Disordered" evidence="1">
    <location>
        <begin position="162"/>
        <end position="182"/>
    </location>
</feature>
<feature type="transmembrane region" description="Helical" evidence="2">
    <location>
        <begin position="315"/>
        <end position="336"/>
    </location>
</feature>
<feature type="signal peptide" evidence="3">
    <location>
        <begin position="1"/>
        <end position="21"/>
    </location>
</feature>
<dbReference type="EMBL" id="BGPR01000979">
    <property type="protein sequence ID" value="GBM41929.1"/>
    <property type="molecule type" value="Genomic_DNA"/>
</dbReference>
<feature type="transmembrane region" description="Helical" evidence="2">
    <location>
        <begin position="237"/>
        <end position="262"/>
    </location>
</feature>
<dbReference type="AlphaFoldDB" id="A0A4Y2FNL8"/>
<keyword evidence="2" id="KW-0812">Transmembrane</keyword>
<reference evidence="4 5" key="1">
    <citation type="journal article" date="2019" name="Sci. Rep.">
        <title>Orb-weaving spider Araneus ventricosus genome elucidates the spidroin gene catalogue.</title>
        <authorList>
            <person name="Kono N."/>
            <person name="Nakamura H."/>
            <person name="Ohtoshi R."/>
            <person name="Moran D.A.P."/>
            <person name="Shinohara A."/>
            <person name="Yoshida Y."/>
            <person name="Fujiwara M."/>
            <person name="Mori M."/>
            <person name="Tomita M."/>
            <person name="Arakawa K."/>
        </authorList>
    </citation>
    <scope>NUCLEOTIDE SEQUENCE [LARGE SCALE GENOMIC DNA]</scope>
</reference>
<accession>A0A4Y2FNL8</accession>
<feature type="compositionally biased region" description="Basic and acidic residues" evidence="1">
    <location>
        <begin position="74"/>
        <end position="90"/>
    </location>
</feature>
<protein>
    <submittedName>
        <fullName evidence="4">Uncharacterized protein</fullName>
    </submittedName>
</protein>
<feature type="region of interest" description="Disordered" evidence="1">
    <location>
        <begin position="66"/>
        <end position="142"/>
    </location>
</feature>
<keyword evidence="5" id="KW-1185">Reference proteome</keyword>
<proteinExistence type="predicted"/>
<comment type="caution">
    <text evidence="4">The sequence shown here is derived from an EMBL/GenBank/DDBJ whole genome shotgun (WGS) entry which is preliminary data.</text>
</comment>
<dbReference type="Proteomes" id="UP000499080">
    <property type="component" value="Unassembled WGS sequence"/>
</dbReference>
<evidence type="ECO:0000256" key="1">
    <source>
        <dbReference type="SAM" id="MobiDB-lite"/>
    </source>
</evidence>
<evidence type="ECO:0000313" key="5">
    <source>
        <dbReference type="Proteomes" id="UP000499080"/>
    </source>
</evidence>
<keyword evidence="2" id="KW-1133">Transmembrane helix</keyword>
<evidence type="ECO:0000256" key="3">
    <source>
        <dbReference type="SAM" id="SignalP"/>
    </source>
</evidence>
<gene>
    <name evidence="4" type="ORF">AVEN_142906_1</name>
</gene>
<feature type="transmembrane region" description="Helical" evidence="2">
    <location>
        <begin position="274"/>
        <end position="295"/>
    </location>
</feature>
<organism evidence="4 5">
    <name type="scientific">Araneus ventricosus</name>
    <name type="common">Orbweaver spider</name>
    <name type="synonym">Epeira ventricosa</name>
    <dbReference type="NCBI Taxonomy" id="182803"/>
    <lineage>
        <taxon>Eukaryota</taxon>
        <taxon>Metazoa</taxon>
        <taxon>Ecdysozoa</taxon>
        <taxon>Arthropoda</taxon>
        <taxon>Chelicerata</taxon>
        <taxon>Arachnida</taxon>
        <taxon>Araneae</taxon>
        <taxon>Araneomorphae</taxon>
        <taxon>Entelegynae</taxon>
        <taxon>Araneoidea</taxon>
        <taxon>Araneidae</taxon>
        <taxon>Araneus</taxon>
    </lineage>
</organism>
<evidence type="ECO:0000313" key="4">
    <source>
        <dbReference type="EMBL" id="GBM41929.1"/>
    </source>
</evidence>
<keyword evidence="2" id="KW-0472">Membrane</keyword>
<evidence type="ECO:0000256" key="2">
    <source>
        <dbReference type="SAM" id="Phobius"/>
    </source>
</evidence>
<sequence length="354" mass="39837">MEVLPLLLSFTLFIMRSVSRGNGITTAEEMLKVGLHGWGSAIGIVLEDDVEGCIASMHDPCLSSEELSIGPLKPRADPAGESKDQAKERMAPLARITDDEDDESPPAYVRRYMPQEKKTDDLDDLELSPPEPVQEPHDVRLDPEFQQQANRRRARRHMQNLVEGPCSLRPDSPNRPPLPVPEPYPDPDLQLQPAGAPVPGQGVAAFQFPFHTLLLTWPLSTTIMGVLNSSVCFKRSYLPYVMIGVGLLGTITTLLRLFVLYYEKLFSSDRTKNFWIGIRTTEFIIWIVFAIQLYVFFEHAPSFTPGDKHYCKPRFYKINCGLMFLSSATMIGWIVVNVGNFIHSFRTRNEGPSA</sequence>
<feature type="chain" id="PRO_5021395157" evidence="3">
    <location>
        <begin position="22"/>
        <end position="354"/>
    </location>
</feature>